<evidence type="ECO:0000256" key="4">
    <source>
        <dbReference type="ARBA" id="ARBA00022553"/>
    </source>
</evidence>
<evidence type="ECO:0000256" key="9">
    <source>
        <dbReference type="RuleBase" id="RU365100"/>
    </source>
</evidence>
<evidence type="ECO:0000313" key="12">
    <source>
        <dbReference type="EMBL" id="TKD08534.1"/>
    </source>
</evidence>
<dbReference type="GO" id="GO:0004516">
    <property type="term" value="F:nicotinate phosphoribosyltransferase activity"/>
    <property type="evidence" value="ECO:0007669"/>
    <property type="project" value="UniProtKB-UniRule"/>
</dbReference>
<comment type="catalytic activity">
    <reaction evidence="8 9">
        <text>5-phospho-alpha-D-ribose 1-diphosphate + nicotinate + ATP + H2O = nicotinate beta-D-ribonucleotide + ADP + phosphate + diphosphate</text>
        <dbReference type="Rhea" id="RHEA:36163"/>
        <dbReference type="ChEBI" id="CHEBI:15377"/>
        <dbReference type="ChEBI" id="CHEBI:30616"/>
        <dbReference type="ChEBI" id="CHEBI:32544"/>
        <dbReference type="ChEBI" id="CHEBI:33019"/>
        <dbReference type="ChEBI" id="CHEBI:43474"/>
        <dbReference type="ChEBI" id="CHEBI:57502"/>
        <dbReference type="ChEBI" id="CHEBI:58017"/>
        <dbReference type="ChEBI" id="CHEBI:456216"/>
        <dbReference type="EC" id="6.3.4.21"/>
    </reaction>
</comment>
<dbReference type="GO" id="GO:0047280">
    <property type="term" value="F:nicotinamide phosphoribosyltransferase activity"/>
    <property type="evidence" value="ECO:0007669"/>
    <property type="project" value="UniProtKB-ARBA"/>
</dbReference>
<dbReference type="InterPro" id="IPR007229">
    <property type="entry name" value="Nic_PRibTrfase-Fam"/>
</dbReference>
<evidence type="ECO:0000256" key="8">
    <source>
        <dbReference type="ARBA" id="ARBA00048668"/>
    </source>
</evidence>
<comment type="caution">
    <text evidence="12">The sequence shown here is derived from an EMBL/GenBank/DDBJ whole genome shotgun (WGS) entry which is preliminary data.</text>
</comment>
<gene>
    <name evidence="12" type="ORF">E8A74_14680</name>
</gene>
<dbReference type="UniPathway" id="UPA00253">
    <property type="reaction ID" value="UER00457"/>
</dbReference>
<dbReference type="PANTHER" id="PTHR11098">
    <property type="entry name" value="NICOTINATE PHOSPHORIBOSYLTRANSFERASE"/>
    <property type="match status" value="1"/>
</dbReference>
<dbReference type="OrthoDB" id="9771406at2"/>
<keyword evidence="6 9" id="KW-0662">Pyridine nucleotide biosynthesis</keyword>
<keyword evidence="5 9" id="KW-0436">Ligase</keyword>
<dbReference type="RefSeq" id="WP_136929629.1">
    <property type="nucleotide sequence ID" value="NZ_SSMQ01000013.1"/>
</dbReference>
<proteinExistence type="inferred from homology"/>
<dbReference type="Pfam" id="PF04095">
    <property type="entry name" value="NAPRTase"/>
    <property type="match status" value="1"/>
</dbReference>
<dbReference type="InterPro" id="IPR006405">
    <property type="entry name" value="Nic_PRibTrfase_pncB"/>
</dbReference>
<dbReference type="InterPro" id="IPR041525">
    <property type="entry name" value="N/Namide_PRibTrfase"/>
</dbReference>
<comment type="similarity">
    <text evidence="2 9">Belongs to the NAPRTase family.</text>
</comment>
<dbReference type="PIRSF" id="PIRSF000484">
    <property type="entry name" value="NAPRT"/>
    <property type="match status" value="1"/>
</dbReference>
<protein>
    <recommendedName>
        <fullName evidence="3 9">Nicotinate phosphoribosyltransferase</fullName>
        <ecNumber evidence="3 9">6.3.4.21</ecNumber>
    </recommendedName>
</protein>
<dbReference type="InterPro" id="IPR036068">
    <property type="entry name" value="Nicotinate_pribotase-like_C"/>
</dbReference>
<reference evidence="12 13" key="1">
    <citation type="submission" date="2019-04" db="EMBL/GenBank/DDBJ databases">
        <authorList>
            <person name="Li Y."/>
            <person name="Wang J."/>
        </authorList>
    </citation>
    <scope>NUCLEOTIDE SEQUENCE [LARGE SCALE GENOMIC DNA]</scope>
    <source>
        <strain evidence="12 13">DSM 14668</strain>
    </source>
</reference>
<dbReference type="NCBIfam" id="NF006696">
    <property type="entry name" value="PRK09243.1-3"/>
    <property type="match status" value="1"/>
</dbReference>
<organism evidence="12 13">
    <name type="scientific">Polyangium fumosum</name>
    <dbReference type="NCBI Taxonomy" id="889272"/>
    <lineage>
        <taxon>Bacteria</taxon>
        <taxon>Pseudomonadati</taxon>
        <taxon>Myxococcota</taxon>
        <taxon>Polyangia</taxon>
        <taxon>Polyangiales</taxon>
        <taxon>Polyangiaceae</taxon>
        <taxon>Polyangium</taxon>
    </lineage>
</organism>
<dbReference type="InterPro" id="IPR013785">
    <property type="entry name" value="Aldolase_TIM"/>
</dbReference>
<evidence type="ECO:0000256" key="5">
    <source>
        <dbReference type="ARBA" id="ARBA00022598"/>
    </source>
</evidence>
<dbReference type="FunFam" id="3.20.20.70:FF:000076">
    <property type="entry name" value="Nicotinate phosphoribosyltransferase"/>
    <property type="match status" value="1"/>
</dbReference>
<evidence type="ECO:0000256" key="6">
    <source>
        <dbReference type="ARBA" id="ARBA00022642"/>
    </source>
</evidence>
<comment type="pathway">
    <text evidence="1 9">Cofactor biosynthesis; NAD(+) biosynthesis; nicotinate D-ribonucleotide from nicotinate: step 1/1.</text>
</comment>
<dbReference type="InterPro" id="IPR040727">
    <property type="entry name" value="NAPRTase_N"/>
</dbReference>
<evidence type="ECO:0000259" key="10">
    <source>
        <dbReference type="Pfam" id="PF04095"/>
    </source>
</evidence>
<evidence type="ECO:0000259" key="11">
    <source>
        <dbReference type="Pfam" id="PF17767"/>
    </source>
</evidence>
<evidence type="ECO:0000256" key="2">
    <source>
        <dbReference type="ARBA" id="ARBA00010897"/>
    </source>
</evidence>
<keyword evidence="13" id="KW-1185">Reference proteome</keyword>
<keyword evidence="7 9" id="KW-0808">Transferase</keyword>
<dbReference type="SUPFAM" id="SSF51690">
    <property type="entry name" value="Nicotinate/Quinolinate PRTase C-terminal domain-like"/>
    <property type="match status" value="1"/>
</dbReference>
<dbReference type="GO" id="GO:0005829">
    <property type="term" value="C:cytosol"/>
    <property type="evidence" value="ECO:0007669"/>
    <property type="project" value="TreeGrafter"/>
</dbReference>
<dbReference type="Proteomes" id="UP000309215">
    <property type="component" value="Unassembled WGS sequence"/>
</dbReference>
<name>A0A4U1JCX5_9BACT</name>
<comment type="PTM">
    <text evidence="9">Transiently phosphorylated on a His residue during the reaction cycle. Phosphorylation strongly increases the affinity for substrates and increases the rate of nicotinate D-ribonucleotide production. Dephosphorylation regenerates the low-affinity form of the enzyme, leading to product release.</text>
</comment>
<dbReference type="Gene3D" id="3.20.20.70">
    <property type="entry name" value="Aldolase class I"/>
    <property type="match status" value="1"/>
</dbReference>
<dbReference type="Pfam" id="PF17767">
    <property type="entry name" value="NAPRTase_N"/>
    <property type="match status" value="1"/>
</dbReference>
<dbReference type="CDD" id="cd01570">
    <property type="entry name" value="NAPRTase_A"/>
    <property type="match status" value="1"/>
</dbReference>
<dbReference type="NCBIfam" id="NF009131">
    <property type="entry name" value="PRK12484.1"/>
    <property type="match status" value="1"/>
</dbReference>
<keyword evidence="4" id="KW-0597">Phosphoprotein</keyword>
<dbReference type="PANTHER" id="PTHR11098:SF1">
    <property type="entry name" value="NICOTINATE PHOSPHORIBOSYLTRANSFERASE"/>
    <property type="match status" value="1"/>
</dbReference>
<dbReference type="GO" id="GO:0034355">
    <property type="term" value="P:NAD+ biosynthetic process via the salvage pathway"/>
    <property type="evidence" value="ECO:0007669"/>
    <property type="project" value="TreeGrafter"/>
</dbReference>
<feature type="domain" description="Nicotinate/nicotinamide phosphoribosyltransferase" evidence="10">
    <location>
        <begin position="154"/>
        <end position="324"/>
    </location>
</feature>
<dbReference type="Gene3D" id="3.20.140.10">
    <property type="entry name" value="nicotinate phosphoribosyltransferase"/>
    <property type="match status" value="1"/>
</dbReference>
<dbReference type="AlphaFoldDB" id="A0A4U1JCX5"/>
<evidence type="ECO:0000256" key="7">
    <source>
        <dbReference type="ARBA" id="ARBA00022679"/>
    </source>
</evidence>
<evidence type="ECO:0000256" key="1">
    <source>
        <dbReference type="ARBA" id="ARBA00004952"/>
    </source>
</evidence>
<evidence type="ECO:0000313" key="13">
    <source>
        <dbReference type="Proteomes" id="UP000309215"/>
    </source>
</evidence>
<comment type="function">
    <text evidence="9">Catalyzes the first step in the biosynthesis of NAD from nicotinic acid, the ATP-dependent synthesis of beta-nicotinate D-ribonucleotide from nicotinate and 5-phospho-D-ribose 1-phosphate.</text>
</comment>
<accession>A0A4U1JCX5</accession>
<dbReference type="SUPFAM" id="SSF54675">
    <property type="entry name" value="Nicotinate/Quinolinate PRTase N-terminal domain-like"/>
    <property type="match status" value="1"/>
</dbReference>
<dbReference type="NCBIfam" id="TIGR01513">
    <property type="entry name" value="NAPRTase_put"/>
    <property type="match status" value="1"/>
</dbReference>
<dbReference type="EC" id="6.3.4.21" evidence="3 9"/>
<dbReference type="EMBL" id="SSMQ01000013">
    <property type="protein sequence ID" value="TKD08534.1"/>
    <property type="molecule type" value="Genomic_DNA"/>
</dbReference>
<keyword evidence="12" id="KW-0328">Glycosyltransferase</keyword>
<sequence length="462" mass="50205">MDALRTDLYQLTMAAGYFHRGMQDRRATCEMFVRRLPRHRRYLLAMGIERLLGYLETLSFTEDEIRYLRDVPALRDAMTEPFVEYLRRFRFRGDVAAVREGTVVFANEPLVRISAPIIEAQIVETFLLSAMNHATMIASKAARVVRAAGGAGVIEFGTRRTHPEAAVDAARSAYAAGFVGTSNVEAGKRFGIPVMGTAAHIWTMAHATEEEAFENYVATFPSASILLIDTYDTLRGAERAARIAKDKLKGVRLDSGDLLALSRAVRPILDAAGCTSAKIVASGDLNEYKIEALVRAGAPIDLYGVGTDVVASIDSPALGGVYKLVEIEQEGRGVVPICKFSEGKATFPGPHQVYRFVDGAGVLARDVIALADEDPRGLGEGEPEALLVPRMKSGARVEPAEGLDVVRARVTRELARLPGALHVLDEAPPPPERTDEPFRPVPSARLLELVEDVRARVVGAAT</sequence>
<evidence type="ECO:0000256" key="3">
    <source>
        <dbReference type="ARBA" id="ARBA00013236"/>
    </source>
</evidence>
<feature type="domain" description="Nicotinate phosphoribosyltransferase N-terminal" evidence="11">
    <location>
        <begin position="4"/>
        <end position="132"/>
    </location>
</feature>